<dbReference type="Proteomes" id="UP000230232">
    <property type="component" value="Unassembled WGS sequence"/>
</dbReference>
<protein>
    <submittedName>
        <fullName evidence="1">Uncharacterized protein</fullName>
    </submittedName>
</protein>
<evidence type="ECO:0000313" key="2">
    <source>
        <dbReference type="Proteomes" id="UP000230232"/>
    </source>
</evidence>
<dbReference type="EMBL" id="PCXO01000007">
    <property type="protein sequence ID" value="PIR41318.1"/>
    <property type="molecule type" value="Genomic_DNA"/>
</dbReference>
<feature type="non-terminal residue" evidence="1">
    <location>
        <position position="1"/>
    </location>
</feature>
<reference evidence="1 2" key="1">
    <citation type="submission" date="2017-09" db="EMBL/GenBank/DDBJ databases">
        <title>Depth-based differentiation of microbial function through sediment-hosted aquifers and enrichment of novel symbionts in the deep terrestrial subsurface.</title>
        <authorList>
            <person name="Probst A.J."/>
            <person name="Ladd B."/>
            <person name="Jarett J.K."/>
            <person name="Geller-Mcgrath D.E."/>
            <person name="Sieber C.M."/>
            <person name="Emerson J.B."/>
            <person name="Anantharaman K."/>
            <person name="Thomas B.C."/>
            <person name="Malmstrom R."/>
            <person name="Stieglmeier M."/>
            <person name="Klingl A."/>
            <person name="Woyke T."/>
            <person name="Ryan C.M."/>
            <person name="Banfield J.F."/>
        </authorList>
    </citation>
    <scope>NUCLEOTIDE SEQUENCE [LARGE SCALE GENOMIC DNA]</scope>
    <source>
        <strain evidence="1">CG10_big_fil_rev_8_21_14_0_10_46_23</strain>
    </source>
</reference>
<name>A0A2H0R458_9BACT</name>
<gene>
    <name evidence="1" type="ORF">COV31_01685</name>
</gene>
<sequence length="91" mass="9746">RPGWEVPTGGDMHLVPGGLKEDDSLRVLYPDTHPIPPEIVGAVVIGKLWPANTAKSLDEVQITSCLTQVLLEPALGIFKAHPLPDPLGNVH</sequence>
<evidence type="ECO:0000313" key="1">
    <source>
        <dbReference type="EMBL" id="PIR41318.1"/>
    </source>
</evidence>
<dbReference type="AlphaFoldDB" id="A0A2H0R458"/>
<organism evidence="1 2">
    <name type="scientific">Candidatus Yanofskybacteria bacterium CG10_big_fil_rev_8_21_14_0_10_46_23</name>
    <dbReference type="NCBI Taxonomy" id="1975098"/>
    <lineage>
        <taxon>Bacteria</taxon>
        <taxon>Candidatus Yanofskyibacteriota</taxon>
    </lineage>
</organism>
<comment type="caution">
    <text evidence="1">The sequence shown here is derived from an EMBL/GenBank/DDBJ whole genome shotgun (WGS) entry which is preliminary data.</text>
</comment>
<proteinExistence type="predicted"/>
<accession>A0A2H0R458</accession>